<keyword evidence="10" id="KW-0472">Membrane</keyword>
<evidence type="ECO:0000256" key="3">
    <source>
        <dbReference type="ARBA" id="ARBA00022553"/>
    </source>
</evidence>
<keyword evidence="14" id="KW-1185">Reference proteome</keyword>
<protein>
    <recommendedName>
        <fullName evidence="2">histidine kinase</fullName>
        <ecNumber evidence="2">2.7.13.3</ecNumber>
    </recommendedName>
</protein>
<feature type="transmembrane region" description="Helical" evidence="10">
    <location>
        <begin position="125"/>
        <end position="141"/>
    </location>
</feature>
<evidence type="ECO:0000256" key="2">
    <source>
        <dbReference type="ARBA" id="ARBA00012438"/>
    </source>
</evidence>
<dbReference type="GO" id="GO:0000155">
    <property type="term" value="F:phosphorelay sensor kinase activity"/>
    <property type="evidence" value="ECO:0007669"/>
    <property type="project" value="InterPro"/>
</dbReference>
<feature type="domain" description="Signal transduction histidine kinase subgroup 3 dimerisation and phosphoacceptor" evidence="12">
    <location>
        <begin position="253"/>
        <end position="318"/>
    </location>
</feature>
<evidence type="ECO:0000256" key="8">
    <source>
        <dbReference type="ARBA" id="ARBA00023012"/>
    </source>
</evidence>
<keyword evidence="10" id="KW-1133">Transmembrane helix</keyword>
<dbReference type="InterPro" id="IPR003594">
    <property type="entry name" value="HATPase_dom"/>
</dbReference>
<dbReference type="GO" id="GO:0046983">
    <property type="term" value="F:protein dimerization activity"/>
    <property type="evidence" value="ECO:0007669"/>
    <property type="project" value="InterPro"/>
</dbReference>
<name>A0A7J5B4C3_9MICO</name>
<dbReference type="GO" id="GO:0005524">
    <property type="term" value="F:ATP binding"/>
    <property type="evidence" value="ECO:0007669"/>
    <property type="project" value="UniProtKB-KW"/>
</dbReference>
<gene>
    <name evidence="13" type="ORF">F8O03_01375</name>
</gene>
<keyword evidence="3" id="KW-0597">Phosphoprotein</keyword>
<organism evidence="13 14">
    <name type="scientific">Pseudoclavibacter terrae</name>
    <dbReference type="NCBI Taxonomy" id="1530195"/>
    <lineage>
        <taxon>Bacteria</taxon>
        <taxon>Bacillati</taxon>
        <taxon>Actinomycetota</taxon>
        <taxon>Actinomycetes</taxon>
        <taxon>Micrococcales</taxon>
        <taxon>Microbacteriaceae</taxon>
        <taxon>Pseudoclavibacter</taxon>
    </lineage>
</organism>
<sequence>MISSPRGSDLWQRLQGLDAEHPSDWQRPGPSRRALRTDVIVAIVAVGLMVFSNWAVLELRKGTDPSEVGGLLHDEDPAAALVGMFLVPAMYGVAIALRRRFPLWMLVLSTVAFVSAFAFTYLDTVVTQIGYFLLIFTAGAWSNQRVMVTLLRIAITVGMTVWAVVDAFTRATLLFAFSESSDSENWISSVFTAYTLLINVLYFIGAFWFGNSDYRRAGQRAALVERTRELEEYAEALADERKRVGEQAIRLDRVRIARELHDVVAHHVSLMGLQAAAARRTAETSPEKSQQALLGVEQSARVAIEELHSLLTTLRSADAEDGDGAPTPDDGAPGMQSGASAPSTHTVEQVPALIEELRGAGMAVEFSTFGEPRPVSPLTGIAVYRVLQEALTNTRKHAGPEAPADVRLRYLERGIELDVTDDGPASFAHAAAARQTSGAGGLGLVGMRERARAAGGEVTTSKRGGGGFRVLLRVPYDRQV</sequence>
<keyword evidence="6 13" id="KW-0418">Kinase</keyword>
<reference evidence="13 14" key="1">
    <citation type="submission" date="2019-09" db="EMBL/GenBank/DDBJ databases">
        <title>Phylogeny of genus Pseudoclavibacter and closely related genus.</title>
        <authorList>
            <person name="Li Y."/>
        </authorList>
    </citation>
    <scope>NUCLEOTIDE SEQUENCE [LARGE SCALE GENOMIC DNA]</scope>
    <source>
        <strain evidence="13 14">THG-MD12</strain>
    </source>
</reference>
<feature type="transmembrane region" description="Helical" evidence="10">
    <location>
        <begin position="77"/>
        <end position="94"/>
    </location>
</feature>
<dbReference type="SUPFAM" id="SSF55874">
    <property type="entry name" value="ATPase domain of HSP90 chaperone/DNA topoisomerase II/histidine kinase"/>
    <property type="match status" value="1"/>
</dbReference>
<feature type="compositionally biased region" description="Low complexity" evidence="9">
    <location>
        <begin position="324"/>
        <end position="334"/>
    </location>
</feature>
<feature type="compositionally biased region" description="Polar residues" evidence="9">
    <location>
        <begin position="337"/>
        <end position="347"/>
    </location>
</feature>
<evidence type="ECO:0000259" key="11">
    <source>
        <dbReference type="Pfam" id="PF02518"/>
    </source>
</evidence>
<dbReference type="RefSeq" id="WP_151422060.1">
    <property type="nucleotide sequence ID" value="NZ_WBJX01000001.1"/>
</dbReference>
<dbReference type="PANTHER" id="PTHR24421">
    <property type="entry name" value="NITRATE/NITRITE SENSOR PROTEIN NARX-RELATED"/>
    <property type="match status" value="1"/>
</dbReference>
<comment type="catalytic activity">
    <reaction evidence="1">
        <text>ATP + protein L-histidine = ADP + protein N-phospho-L-histidine.</text>
        <dbReference type="EC" id="2.7.13.3"/>
    </reaction>
</comment>
<evidence type="ECO:0000313" key="13">
    <source>
        <dbReference type="EMBL" id="KAB1639032.1"/>
    </source>
</evidence>
<evidence type="ECO:0000256" key="10">
    <source>
        <dbReference type="SAM" id="Phobius"/>
    </source>
</evidence>
<keyword evidence="7" id="KW-0067">ATP-binding</keyword>
<dbReference type="InterPro" id="IPR011712">
    <property type="entry name" value="Sig_transdc_His_kin_sub3_dim/P"/>
</dbReference>
<dbReference type="AlphaFoldDB" id="A0A7J5B4C3"/>
<dbReference type="InterPro" id="IPR036890">
    <property type="entry name" value="HATPase_C_sf"/>
</dbReference>
<keyword evidence="8" id="KW-0902">Two-component regulatory system</keyword>
<evidence type="ECO:0000256" key="1">
    <source>
        <dbReference type="ARBA" id="ARBA00000085"/>
    </source>
</evidence>
<evidence type="ECO:0000256" key="9">
    <source>
        <dbReference type="SAM" id="MobiDB-lite"/>
    </source>
</evidence>
<keyword evidence="4" id="KW-0808">Transferase</keyword>
<evidence type="ECO:0000256" key="4">
    <source>
        <dbReference type="ARBA" id="ARBA00022679"/>
    </source>
</evidence>
<dbReference type="EC" id="2.7.13.3" evidence="2"/>
<dbReference type="Gene3D" id="1.20.5.1930">
    <property type="match status" value="1"/>
</dbReference>
<dbReference type="EMBL" id="WBJX01000001">
    <property type="protein sequence ID" value="KAB1639032.1"/>
    <property type="molecule type" value="Genomic_DNA"/>
</dbReference>
<evidence type="ECO:0000313" key="14">
    <source>
        <dbReference type="Proteomes" id="UP000490386"/>
    </source>
</evidence>
<dbReference type="GO" id="GO:0016020">
    <property type="term" value="C:membrane"/>
    <property type="evidence" value="ECO:0007669"/>
    <property type="project" value="InterPro"/>
</dbReference>
<dbReference type="CDD" id="cd16917">
    <property type="entry name" value="HATPase_UhpB-NarQ-NarX-like"/>
    <property type="match status" value="1"/>
</dbReference>
<keyword evidence="10" id="KW-0812">Transmembrane</keyword>
<feature type="domain" description="Histidine kinase/HSP90-like ATPase" evidence="11">
    <location>
        <begin position="382"/>
        <end position="477"/>
    </location>
</feature>
<dbReference type="Proteomes" id="UP000490386">
    <property type="component" value="Unassembled WGS sequence"/>
</dbReference>
<feature type="transmembrane region" description="Helical" evidence="10">
    <location>
        <begin position="189"/>
        <end position="210"/>
    </location>
</feature>
<feature type="transmembrane region" description="Helical" evidence="10">
    <location>
        <begin position="153"/>
        <end position="177"/>
    </location>
</feature>
<dbReference type="InterPro" id="IPR050482">
    <property type="entry name" value="Sensor_HK_TwoCompSys"/>
</dbReference>
<dbReference type="Gene3D" id="3.30.565.10">
    <property type="entry name" value="Histidine kinase-like ATPase, C-terminal domain"/>
    <property type="match status" value="1"/>
</dbReference>
<dbReference type="PANTHER" id="PTHR24421:SF10">
    <property type="entry name" value="NITRATE_NITRITE SENSOR PROTEIN NARQ"/>
    <property type="match status" value="1"/>
</dbReference>
<evidence type="ECO:0000259" key="12">
    <source>
        <dbReference type="Pfam" id="PF07730"/>
    </source>
</evidence>
<evidence type="ECO:0000256" key="5">
    <source>
        <dbReference type="ARBA" id="ARBA00022741"/>
    </source>
</evidence>
<proteinExistence type="predicted"/>
<feature type="region of interest" description="Disordered" evidence="9">
    <location>
        <begin position="316"/>
        <end position="347"/>
    </location>
</feature>
<dbReference type="OrthoDB" id="227596at2"/>
<feature type="transmembrane region" description="Helical" evidence="10">
    <location>
        <begin position="101"/>
        <end position="119"/>
    </location>
</feature>
<evidence type="ECO:0000256" key="7">
    <source>
        <dbReference type="ARBA" id="ARBA00022840"/>
    </source>
</evidence>
<comment type="caution">
    <text evidence="13">The sequence shown here is derived from an EMBL/GenBank/DDBJ whole genome shotgun (WGS) entry which is preliminary data.</text>
</comment>
<keyword evidence="5" id="KW-0547">Nucleotide-binding</keyword>
<accession>A0A7J5B4C3</accession>
<dbReference type="Pfam" id="PF07730">
    <property type="entry name" value="HisKA_3"/>
    <property type="match status" value="1"/>
</dbReference>
<dbReference type="Pfam" id="PF02518">
    <property type="entry name" value="HATPase_c"/>
    <property type="match status" value="1"/>
</dbReference>
<feature type="transmembrane region" description="Helical" evidence="10">
    <location>
        <begin position="39"/>
        <end position="57"/>
    </location>
</feature>
<evidence type="ECO:0000256" key="6">
    <source>
        <dbReference type="ARBA" id="ARBA00022777"/>
    </source>
</evidence>